<protein>
    <submittedName>
        <fullName evidence="3">Uncharacterized protein</fullName>
    </submittedName>
</protein>
<feature type="compositionally biased region" description="Acidic residues" evidence="1">
    <location>
        <begin position="148"/>
        <end position="157"/>
    </location>
</feature>
<evidence type="ECO:0000256" key="2">
    <source>
        <dbReference type="SAM" id="SignalP"/>
    </source>
</evidence>
<keyword evidence="4" id="KW-1185">Reference proteome</keyword>
<name>A0A194VNN8_CYTMA</name>
<evidence type="ECO:0000313" key="4">
    <source>
        <dbReference type="Proteomes" id="UP000078559"/>
    </source>
</evidence>
<dbReference type="Proteomes" id="UP000078559">
    <property type="component" value="Chromosome 2"/>
</dbReference>
<accession>A0A194VNN8</accession>
<proteinExistence type="predicted"/>
<dbReference type="EMBL" id="CM003099">
    <property type="protein sequence ID" value="KUI65789.1"/>
    <property type="molecule type" value="Genomic_DNA"/>
</dbReference>
<reference evidence="3" key="1">
    <citation type="submission" date="2014-12" db="EMBL/GenBank/DDBJ databases">
        <title>Genome Sequence of Valsa Canker Pathogens Uncovers a Specific Adaption of Colonization on Woody Bark.</title>
        <authorList>
            <person name="Yin Z."/>
            <person name="Liu H."/>
            <person name="Gao X."/>
            <person name="Li Z."/>
            <person name="Song N."/>
            <person name="Ke X."/>
            <person name="Dai Q."/>
            <person name="Wu Y."/>
            <person name="Sun Y."/>
            <person name="Xu J.-R."/>
            <person name="Kang Z.K."/>
            <person name="Wang L."/>
            <person name="Huang L."/>
        </authorList>
    </citation>
    <scope>NUCLEOTIDE SEQUENCE [LARGE SCALE GENOMIC DNA]</scope>
    <source>
        <strain evidence="3">03-8</strain>
    </source>
</reference>
<dbReference type="AlphaFoldDB" id="A0A194VNN8"/>
<sequence>MSPSSPKLCSLKTFVATALAIPLPRYGSSTCNVDNVPATPINPQATSVPCPSLIATLGSLINVASTLGSFPVLLIPLALQAHQPLGQGREPVQPEQPDVMRVPVTTREGPPLAQELVGQLVEAPDHDAVLAEELVKPRGDCRLRDGPDALEERDDDV</sequence>
<keyword evidence="2" id="KW-0732">Signal</keyword>
<evidence type="ECO:0000256" key="1">
    <source>
        <dbReference type="SAM" id="MobiDB-lite"/>
    </source>
</evidence>
<feature type="chain" id="PRO_5008266680" evidence="2">
    <location>
        <begin position="21"/>
        <end position="157"/>
    </location>
</feature>
<feature type="signal peptide" evidence="2">
    <location>
        <begin position="1"/>
        <end position="20"/>
    </location>
</feature>
<evidence type="ECO:0000313" key="3">
    <source>
        <dbReference type="EMBL" id="KUI65789.1"/>
    </source>
</evidence>
<feature type="compositionally biased region" description="Basic and acidic residues" evidence="1">
    <location>
        <begin position="138"/>
        <end position="147"/>
    </location>
</feature>
<feature type="region of interest" description="Disordered" evidence="1">
    <location>
        <begin position="138"/>
        <end position="157"/>
    </location>
</feature>
<organism evidence="3 4">
    <name type="scientific">Cytospora mali</name>
    <name type="common">Apple Valsa canker fungus</name>
    <name type="synonym">Valsa mali</name>
    <dbReference type="NCBI Taxonomy" id="578113"/>
    <lineage>
        <taxon>Eukaryota</taxon>
        <taxon>Fungi</taxon>
        <taxon>Dikarya</taxon>
        <taxon>Ascomycota</taxon>
        <taxon>Pezizomycotina</taxon>
        <taxon>Sordariomycetes</taxon>
        <taxon>Sordariomycetidae</taxon>
        <taxon>Diaporthales</taxon>
        <taxon>Cytosporaceae</taxon>
        <taxon>Cytospora</taxon>
    </lineage>
</organism>
<gene>
    <name evidence="3" type="ORF">VM1G_11370</name>
</gene>